<dbReference type="GO" id="GO:0044164">
    <property type="term" value="C:host cell cytosol"/>
    <property type="evidence" value="ECO:0007669"/>
    <property type="project" value="UniProtKB-SubCell"/>
</dbReference>
<evidence type="ECO:0000256" key="13">
    <source>
        <dbReference type="ARBA" id="ARBA00022813"/>
    </source>
</evidence>
<evidence type="ECO:0000256" key="18">
    <source>
        <dbReference type="ARBA" id="ARBA00023121"/>
    </source>
</evidence>
<sequence>MPVNEIKRMDIDFNQKGIIFKFAEKWLDYNSNKFFIRSSDERKKMIYGGLCWGLTRYYMTHIAQNGQQNSAVFFIKFKRLIGLANREIPINASIIERYQIEAERRYANTILDKVLFDILNEHTYANSINLLQSYRIPQVKSYLRTKEDPTAVNAHKIIKRIYRNEFIKNHDLVKERWFVDIFLIAEKNFTAFDKKSIMEIQSAIEAAKIKIYKIYVDDEINYLKNRGVLYLKKSVSDINNNYYIDIDNLFSHMTNKHQNAFYEIYTGNHVVVLTVTVNPSNNEKNITFFDSNKGLYLFNDLAEAKNFIIEFSKYTSEKYQWNLEKIDNPEIHIGFFAKASDFSDKLIDLTPPKYQISSMVINKMITHGDIIQTNEDVEIKFLQLNQHNNIVTFSIEEKSNIDHGNKKIIMSTDHIDIRTIIYLVNKEQDNLFALSHQNLFTRFDKGNIQVYQLPDNFDLSANIKDIYDKLPTPAYKVVPDSTTQSYEMVSRAPRIHSNNNLNIDFDKWRLPIIQSELITNNSHQNNLSLAYERTIIIQIQSDTILDQIVSGLIAKHPEKTILLQFDIATKKRRLAYGRHEDLLSAGQTRWIVVGHGDYQGNGKVSQFAQHSPKAVANGLQWLKNDLAIKQTPNKIVLMGCELAEGTAKEDFAFNMTQLLNKNAFDADIIAYTNDLFIDSHGKRIGYINNESDESQPARIYKKTYRYHHATDSITINGKPVILSLLNDLQADKVSFERFITDNQQLLIPLFSAPSGELNIDLIKKIAYDQRAYDLFKNAINEPDYNNYEAFYNKIIDEMVNNGINEAPIWKTVNKNYINENKLNFSHNRNDKLNVIMRLTSDKENLTKAQLYAIFKPENTLIIQCDVKNNQSFIEYGDLPSLTLISNHSWTILDGNELSLLDPDTLSQSLLALRQKYPLKVPMEIKLFNDNGKIENTAIYDPQHLAARLCQKLAEKGLNSSVSISQPKSEFMSPDYELGIFLDDYHEQQKNTFQFDITTQKLMINGEPPIKALLLDIVTGKITLAEITAKNPAILLPSFADQQGKLDIKKLKQTIYDPLLSIKVNQYFAHGDYLAHDARLRWNALFIAQKSLPLSQQSAELSFLVGELQANPYAVRYLSDHSRYLLGQYFSLNNGELDTIYLMQALAHPEYVEFIQTQLQEFSGLKISKEFDGLSLKQALMKSSTWRQRVLDNIVSLTKSAQCSQSEATISAVSHGYYLHKINTNSLRIEQALGALYVIACQQGKQAQFIKILAYHQALLELSSKSDLSIQDQQFLTEFDAALSQLQDINYAPRIENQSLKSWLMQASDGAYYLQSGKHAFTVVIKRQADIFQYQLYDPKAGELVISNSKQKQAQKDFFRVFQTYLDRETRYRKENTARKVDLMIENMNGDYRFDIYELTLTHQAVEKTHLFWQFTPPKLDTNTYLVKINNIEISLPLLIRAGAQIDGQSLSVRHLQSLPDWRERLTFDAAMLSHHLMLLDTSHDDAQFIKLIKSLIDQRGQDNLIATRAELADVGMIKQQLGYVDRYVKGEVIDAAMWHEMKNTTFKLPRYARIMSKVGYGSQAIGIAQLWILTNRAADQLQDPRLSDEQKAEIRRQLALAYGAAAANFGTDILQPIIFKSVTKITDSTEIAAKFAGRATAVLNALSAGFDIYNAYQSFHQLSTETDPEVRQDLIVNGTLAVVSAAVSIAVSVALLAGFSAAGPIGIAVGAGLMVGGIIYNGIRAVERIEEKVKLTGWEEFATGISAAFGEQPPTSVLNKLQAYNEEEGYEKSLLQRIKNQISIFRTEGYGRALYVKESYQMAEVPLFNIRDISSGLCLTTKEQAKALTLEKLNGSKIQVSAHEQATENYNYLDMSLLEGTVGYKSLGNSFFTFPKYRFTEDQLSRITTAYPDKYAAESVVIKNYAPVMSSTSNEIFIFDPERKDLDFYLAGKKIESIYSYIEKNTQFIYLTDKGEVKTIPFDRNQLLHQLSVAGENAGIIFNTANGNDTIVGFKQYKNRFEIYNGNKIFVGGEKNDTFVLKFDAHYPNESRYLDGYAGSNSIIIHQLPVIKSNSAVNTEKNSTNLLGIDKDNFTRQVGVLVNLKQEKIWMIDDHQYAVNNYDNEKFSSFMRSQRLATIKNMENVTVVANSADIIVGDARDNVLDGNLGNDRLYGGKGNDTLILTQGIADGGEGHDVYRIKRYNWQDHIEIFADDNLKYQRWDPIKGAFIFADNSNSEEIASSTNPKFRFNNGYSYNALIVIDDSHQNINQQSMVYLNYDINEIKSVFKSGNDIVIEVEIINNAKFFKNNIISNISIRLKNVYAQDEKGNYFTNHEYNVKCQNSFLLSPILLAKADKNKNPTEYFKAAYVRPKYRNEGNVYTNDVEVNFAQNSFKVFSKDIYEMPAGIKVMAKFLASDGMTIIGDNDDQIIALAAQYYIYISKGNDFYLIKSMALKNLPDVDTTFNLNEDIIFDFSKVKNSFDSNDKIIIAIQEYSGYDFEFDGDRLIHKDKVGKIVNIVFKNLPKKEIKNVIVQDKYQQLFMMALKKGENKIVPMIAIKEPTSGHDIIELPVGYRLNENRLDAMAGNDIITDLSGRDNIINAGSGDDMVTVIKGNNIIDAGPGDDIVATAKGNNIILPGEGNDIVNSGIGDDTIITTNGNDEINCGKGNNAIFINHQVGHITINCAGGSDTIYIQNFDHYFSDGNIRYYIADNQQDYFIKSKDKKSSITIKNAVANDDKVKIYRGINNGNYLDSDNINILIDKLSAFNKRKDRASLNLIEFINNGVEQNIFVASQYSY</sequence>
<evidence type="ECO:0000256" key="1">
    <source>
        <dbReference type="ARBA" id="ARBA00001946"/>
    </source>
</evidence>
<dbReference type="GO" id="GO:0020002">
    <property type="term" value="C:host cell plasma membrane"/>
    <property type="evidence" value="ECO:0007669"/>
    <property type="project" value="UniProtKB-SubCell"/>
</dbReference>
<keyword evidence="16" id="KW-1043">Host membrane</keyword>
<evidence type="ECO:0000256" key="17">
    <source>
        <dbReference type="ARBA" id="ARBA00023026"/>
    </source>
</evidence>
<evidence type="ECO:0000256" key="12">
    <source>
        <dbReference type="ARBA" id="ARBA00022807"/>
    </source>
</evidence>
<protein>
    <submittedName>
        <fullName evidence="24">C80 family cysteine peptidase</fullName>
    </submittedName>
</protein>
<keyword evidence="10" id="KW-0677">Repeat</keyword>
<dbReference type="Gene3D" id="2.150.10.10">
    <property type="entry name" value="Serralysin-like metalloprotease, C-terminal"/>
    <property type="match status" value="1"/>
</dbReference>
<keyword evidence="5" id="KW-0964">Secreted</keyword>
<dbReference type="Pfam" id="PF00353">
    <property type="entry name" value="HemolysinCabind"/>
    <property type="match status" value="3"/>
</dbReference>
<name>A0AA95GT68_9GAMM</name>
<keyword evidence="6" id="KW-0800">Toxin</keyword>
<feature type="transmembrane region" description="Helical" evidence="22">
    <location>
        <begin position="1674"/>
        <end position="1698"/>
    </location>
</feature>
<dbReference type="Pfam" id="PF11713">
    <property type="entry name" value="Peptidase_C80"/>
    <property type="match status" value="1"/>
</dbReference>
<dbReference type="GO" id="GO:0016740">
    <property type="term" value="F:transferase activity"/>
    <property type="evidence" value="ECO:0007669"/>
    <property type="project" value="UniProtKB-KW"/>
</dbReference>
<evidence type="ECO:0000256" key="5">
    <source>
        <dbReference type="ARBA" id="ARBA00022525"/>
    </source>
</evidence>
<evidence type="ECO:0000256" key="21">
    <source>
        <dbReference type="ARBA" id="ARBA00023586"/>
    </source>
</evidence>
<dbReference type="InterPro" id="IPR001343">
    <property type="entry name" value="Hemolysn_Ca-bd"/>
</dbReference>
<dbReference type="PANTHER" id="PTHR38340">
    <property type="entry name" value="S-LAYER PROTEIN"/>
    <property type="match status" value="1"/>
</dbReference>
<evidence type="ECO:0000259" key="23">
    <source>
        <dbReference type="PROSITE" id="PS51771"/>
    </source>
</evidence>
<dbReference type="GO" id="GO:0006508">
    <property type="term" value="P:proteolysis"/>
    <property type="evidence" value="ECO:0007669"/>
    <property type="project" value="UniProtKB-KW"/>
</dbReference>
<dbReference type="Gene3D" id="2.160.20.160">
    <property type="match status" value="1"/>
</dbReference>
<feature type="domain" description="Peptidase C80" evidence="23">
    <location>
        <begin position="821"/>
        <end position="1016"/>
    </location>
</feature>
<evidence type="ECO:0000256" key="6">
    <source>
        <dbReference type="ARBA" id="ARBA00022656"/>
    </source>
</evidence>
<evidence type="ECO:0000256" key="14">
    <source>
        <dbReference type="ARBA" id="ARBA00022837"/>
    </source>
</evidence>
<dbReference type="RefSeq" id="WP_280624353.1">
    <property type="nucleotide sequence ID" value="NZ_CP123504.1"/>
</dbReference>
<keyword evidence="18" id="KW-0446">Lipid-binding</keyword>
<dbReference type="InterPro" id="IPR020974">
    <property type="entry name" value="CPD_dom"/>
</dbReference>
<keyword evidence="22" id="KW-0812">Transmembrane</keyword>
<evidence type="ECO:0000256" key="2">
    <source>
        <dbReference type="ARBA" id="ARBA00004165"/>
    </source>
</evidence>
<keyword evidence="19 22" id="KW-0472">Membrane</keyword>
<reference evidence="24" key="1">
    <citation type="submission" date="2023-04" db="EMBL/GenBank/DDBJ databases">
        <title>Genome dynamics across the evolutionary transition to endosymbiosis.</title>
        <authorList>
            <person name="Siozios S."/>
            <person name="Nadal-Jimenez P."/>
            <person name="Azagi T."/>
            <person name="Sprong H."/>
            <person name="Frost C.L."/>
            <person name="Parratt S.R."/>
            <person name="Taylor G."/>
            <person name="Brettell L."/>
            <person name="Lew K.C."/>
            <person name="Croft L."/>
            <person name="King K.C."/>
            <person name="Brockhurst M.A."/>
            <person name="Hypsa V."/>
            <person name="Novakova E."/>
            <person name="Darby A.C."/>
            <person name="Hurst G.D.D."/>
        </authorList>
    </citation>
    <scope>NUCLEOTIDE SEQUENCE</scope>
    <source>
        <strain evidence="24">APv</strain>
    </source>
</reference>
<dbReference type="InterPro" id="IPR050557">
    <property type="entry name" value="RTX_toxin/Mannuronan_C5-epim"/>
</dbReference>
<evidence type="ECO:0000256" key="11">
    <source>
        <dbReference type="ARBA" id="ARBA00022801"/>
    </source>
</evidence>
<dbReference type="PANTHER" id="PTHR38340:SF1">
    <property type="entry name" value="S-LAYER PROTEIN"/>
    <property type="match status" value="1"/>
</dbReference>
<keyword evidence="20" id="KW-1035">Host cytoplasm</keyword>
<dbReference type="InterPro" id="IPR011049">
    <property type="entry name" value="Serralysin-like_metalloprot_C"/>
</dbReference>
<evidence type="ECO:0000256" key="20">
    <source>
        <dbReference type="ARBA" id="ARBA00023200"/>
    </source>
</evidence>
<dbReference type="SUPFAM" id="SSF51120">
    <property type="entry name" value="beta-Roll"/>
    <property type="match status" value="2"/>
</dbReference>
<dbReference type="Proteomes" id="UP001177595">
    <property type="component" value="Chromosome"/>
</dbReference>
<feature type="domain" description="Peptidase C80" evidence="23">
    <location>
        <begin position="522"/>
        <end position="701"/>
    </location>
</feature>
<evidence type="ECO:0000313" key="25">
    <source>
        <dbReference type="Proteomes" id="UP001177595"/>
    </source>
</evidence>
<dbReference type="EMBL" id="CP123504">
    <property type="protein sequence ID" value="WGM00805.1"/>
    <property type="molecule type" value="Genomic_DNA"/>
</dbReference>
<keyword evidence="12" id="KW-0788">Thiol protease</keyword>
<comment type="subcellular location">
    <subcellularLocation>
        <location evidence="2">Host cell membrane</location>
    </subcellularLocation>
    <subcellularLocation>
        <location evidence="21">Host cytoplasm</location>
        <location evidence="21">Host cytosol</location>
    </subcellularLocation>
    <subcellularLocation>
        <location evidence="3">Secreted</location>
    </subcellularLocation>
</comment>
<keyword evidence="7" id="KW-0645">Protease</keyword>
<evidence type="ECO:0000256" key="16">
    <source>
        <dbReference type="ARBA" id="ARBA00022870"/>
    </source>
</evidence>
<keyword evidence="13" id="KW-0068">Autocatalytic cleavage</keyword>
<evidence type="ECO:0000256" key="22">
    <source>
        <dbReference type="SAM" id="Phobius"/>
    </source>
</evidence>
<evidence type="ECO:0000256" key="7">
    <source>
        <dbReference type="ARBA" id="ARBA00022670"/>
    </source>
</evidence>
<evidence type="ECO:0000256" key="15">
    <source>
        <dbReference type="ARBA" id="ARBA00022842"/>
    </source>
</evidence>
<keyword evidence="17" id="KW-0843">Virulence</keyword>
<dbReference type="InterPro" id="IPR038383">
    <property type="entry name" value="CPD_dom_sf"/>
</dbReference>
<keyword evidence="9" id="KW-0479">Metal-binding</keyword>
<dbReference type="PROSITE" id="PS51771">
    <property type="entry name" value="CGT_MARTX_CPD"/>
    <property type="match status" value="2"/>
</dbReference>
<dbReference type="GO" id="GO:0008234">
    <property type="term" value="F:cysteine-type peptidase activity"/>
    <property type="evidence" value="ECO:0007669"/>
    <property type="project" value="UniProtKB-KW"/>
</dbReference>
<keyword evidence="8" id="KW-0808">Transferase</keyword>
<evidence type="ECO:0000256" key="10">
    <source>
        <dbReference type="ARBA" id="ARBA00022737"/>
    </source>
</evidence>
<organism evidence="24 25">
    <name type="scientific">Arsenophonus nasoniae</name>
    <name type="common">son-killer infecting Nasonia vitripennis</name>
    <dbReference type="NCBI Taxonomy" id="638"/>
    <lineage>
        <taxon>Bacteria</taxon>
        <taxon>Pseudomonadati</taxon>
        <taxon>Pseudomonadota</taxon>
        <taxon>Gammaproteobacteria</taxon>
        <taxon>Enterobacterales</taxon>
        <taxon>Morganellaceae</taxon>
        <taxon>Arsenophonus</taxon>
    </lineage>
</organism>
<keyword evidence="14" id="KW-0106">Calcium</keyword>
<evidence type="ECO:0000256" key="8">
    <source>
        <dbReference type="ARBA" id="ARBA00022679"/>
    </source>
</evidence>
<evidence type="ECO:0000313" key="24">
    <source>
        <dbReference type="EMBL" id="WGM00805.1"/>
    </source>
</evidence>
<evidence type="ECO:0000256" key="9">
    <source>
        <dbReference type="ARBA" id="ARBA00022723"/>
    </source>
</evidence>
<evidence type="ECO:0000256" key="4">
    <source>
        <dbReference type="ARBA" id="ARBA00022511"/>
    </source>
</evidence>
<dbReference type="CDD" id="cd20500">
    <property type="entry name" value="Peptidase_C80"/>
    <property type="match status" value="1"/>
</dbReference>
<dbReference type="Gene3D" id="3.40.50.11050">
    <property type="match status" value="2"/>
</dbReference>
<keyword evidence="4" id="KW-1032">Host cell membrane</keyword>
<accession>A0AA95GT68</accession>
<dbReference type="GO" id="GO:0008289">
    <property type="term" value="F:lipid binding"/>
    <property type="evidence" value="ECO:0007669"/>
    <property type="project" value="UniProtKB-KW"/>
</dbReference>
<gene>
    <name evidence="24" type="ORF">QE210_13220</name>
</gene>
<proteinExistence type="predicted"/>
<comment type="cofactor">
    <cofactor evidence="1">
        <name>Mg(2+)</name>
        <dbReference type="ChEBI" id="CHEBI:18420"/>
    </cofactor>
</comment>
<evidence type="ECO:0000256" key="19">
    <source>
        <dbReference type="ARBA" id="ARBA00023136"/>
    </source>
</evidence>
<dbReference type="GO" id="GO:0090729">
    <property type="term" value="F:toxin activity"/>
    <property type="evidence" value="ECO:0007669"/>
    <property type="project" value="UniProtKB-KW"/>
</dbReference>
<keyword evidence="15" id="KW-0460">Magnesium</keyword>
<dbReference type="GO" id="GO:0005509">
    <property type="term" value="F:calcium ion binding"/>
    <property type="evidence" value="ECO:0007669"/>
    <property type="project" value="InterPro"/>
</dbReference>
<dbReference type="GO" id="GO:0005576">
    <property type="term" value="C:extracellular region"/>
    <property type="evidence" value="ECO:0007669"/>
    <property type="project" value="UniProtKB-SubCell"/>
</dbReference>
<keyword evidence="11" id="KW-0378">Hydrolase</keyword>
<feature type="transmembrane region" description="Helical" evidence="22">
    <location>
        <begin position="1705"/>
        <end position="1723"/>
    </location>
</feature>
<evidence type="ECO:0000256" key="3">
    <source>
        <dbReference type="ARBA" id="ARBA00004613"/>
    </source>
</evidence>
<keyword evidence="22" id="KW-1133">Transmembrane helix</keyword>